<dbReference type="PANTHER" id="PTHR46263:SF1">
    <property type="entry name" value="ARMADILLO REPEAT-CONTAINING PROTEIN 7"/>
    <property type="match status" value="1"/>
</dbReference>
<dbReference type="InterPro" id="IPR042462">
    <property type="entry name" value="ARMC7"/>
</dbReference>
<dbReference type="Gene3D" id="1.25.10.10">
    <property type="entry name" value="Leucine-rich Repeat Variant"/>
    <property type="match status" value="1"/>
</dbReference>
<reference evidence="1" key="1">
    <citation type="journal article" date="2023" name="G3 (Bethesda)">
        <title>A reference genome for the long-term kleptoplast-retaining sea slug Elysia crispata morphotype clarki.</title>
        <authorList>
            <person name="Eastman K.E."/>
            <person name="Pendleton A.L."/>
            <person name="Shaikh M.A."/>
            <person name="Suttiyut T."/>
            <person name="Ogas R."/>
            <person name="Tomko P."/>
            <person name="Gavelis G."/>
            <person name="Widhalm J.R."/>
            <person name="Wisecaver J.H."/>
        </authorList>
    </citation>
    <scope>NUCLEOTIDE SEQUENCE</scope>
    <source>
        <strain evidence="1">ECLA1</strain>
    </source>
</reference>
<evidence type="ECO:0000313" key="2">
    <source>
        <dbReference type="Proteomes" id="UP001283361"/>
    </source>
</evidence>
<dbReference type="InterPro" id="IPR011989">
    <property type="entry name" value="ARM-like"/>
</dbReference>
<comment type="caution">
    <text evidence="1">The sequence shown here is derived from an EMBL/GenBank/DDBJ whole genome shotgun (WGS) entry which is preliminary data.</text>
</comment>
<name>A0AAE1A8P1_9GAST</name>
<evidence type="ECO:0000313" key="1">
    <source>
        <dbReference type="EMBL" id="KAK3783324.1"/>
    </source>
</evidence>
<dbReference type="Proteomes" id="UP001283361">
    <property type="component" value="Unassembled WGS sequence"/>
</dbReference>
<accession>A0AAE1A8P1</accession>
<sequence length="236" mass="26539">MLSARGHHRDGHCGCGLRGIRRVQRTEKSESIYKGNLKMFSTREYLEKKTGPYGVGRLSYLQSLVTEFQESAESDNETKEQILANLANFAYDPINYEYFKKLNITDLFLDCLDEENDKLVEFAIGGICNCCLDKEIKDHIIGASGIELIIKCLSKPQENTVMSAITALMYLVTPISKQDITALPVVECMLRYAKCPSKQVANLAQVYLEDYCTPAQIEEAKAMQQQLAKPFSADLT</sequence>
<proteinExistence type="predicted"/>
<dbReference type="PANTHER" id="PTHR46263">
    <property type="entry name" value="ARMADILLO REPEAT-CONTAINING PROTEIN 7"/>
    <property type="match status" value="1"/>
</dbReference>
<dbReference type="AlphaFoldDB" id="A0AAE1A8P1"/>
<dbReference type="EMBL" id="JAWDGP010002420">
    <property type="protein sequence ID" value="KAK3783324.1"/>
    <property type="molecule type" value="Genomic_DNA"/>
</dbReference>
<dbReference type="InterPro" id="IPR016024">
    <property type="entry name" value="ARM-type_fold"/>
</dbReference>
<protein>
    <recommendedName>
        <fullName evidence="3">Armadillo repeat-containing protein 7</fullName>
    </recommendedName>
</protein>
<organism evidence="1 2">
    <name type="scientific">Elysia crispata</name>
    <name type="common">lettuce slug</name>
    <dbReference type="NCBI Taxonomy" id="231223"/>
    <lineage>
        <taxon>Eukaryota</taxon>
        <taxon>Metazoa</taxon>
        <taxon>Spiralia</taxon>
        <taxon>Lophotrochozoa</taxon>
        <taxon>Mollusca</taxon>
        <taxon>Gastropoda</taxon>
        <taxon>Heterobranchia</taxon>
        <taxon>Euthyneura</taxon>
        <taxon>Panpulmonata</taxon>
        <taxon>Sacoglossa</taxon>
        <taxon>Placobranchoidea</taxon>
        <taxon>Plakobranchidae</taxon>
        <taxon>Elysia</taxon>
    </lineage>
</organism>
<dbReference type="SUPFAM" id="SSF48371">
    <property type="entry name" value="ARM repeat"/>
    <property type="match status" value="1"/>
</dbReference>
<evidence type="ECO:0008006" key="3">
    <source>
        <dbReference type="Google" id="ProtNLM"/>
    </source>
</evidence>
<gene>
    <name evidence="1" type="ORF">RRG08_044333</name>
</gene>
<keyword evidence="2" id="KW-1185">Reference proteome</keyword>